<accession>A0A1D1VXR3</accession>
<dbReference type="CDD" id="cd04301">
    <property type="entry name" value="NAT_SF"/>
    <property type="match status" value="1"/>
</dbReference>
<evidence type="ECO:0000313" key="3">
    <source>
        <dbReference type="Proteomes" id="UP000186922"/>
    </source>
</evidence>
<evidence type="ECO:0000259" key="1">
    <source>
        <dbReference type="PROSITE" id="PS51186"/>
    </source>
</evidence>
<dbReference type="InterPro" id="IPR000182">
    <property type="entry name" value="GNAT_dom"/>
</dbReference>
<dbReference type="Pfam" id="PF13673">
    <property type="entry name" value="Acetyltransf_10"/>
    <property type="match status" value="1"/>
</dbReference>
<protein>
    <recommendedName>
        <fullName evidence="1">N-acetyltransferase domain-containing protein</fullName>
    </recommendedName>
</protein>
<dbReference type="InterPro" id="IPR016181">
    <property type="entry name" value="Acyl_CoA_acyltransferase"/>
</dbReference>
<comment type="caution">
    <text evidence="2">The sequence shown here is derived from an EMBL/GenBank/DDBJ whole genome shotgun (WGS) entry which is preliminary data.</text>
</comment>
<dbReference type="InterPro" id="IPR053144">
    <property type="entry name" value="Acetyltransferase_Butenolide"/>
</dbReference>
<proteinExistence type="predicted"/>
<organism evidence="2 3">
    <name type="scientific">Ramazzottius varieornatus</name>
    <name type="common">Water bear</name>
    <name type="synonym">Tardigrade</name>
    <dbReference type="NCBI Taxonomy" id="947166"/>
    <lineage>
        <taxon>Eukaryota</taxon>
        <taxon>Metazoa</taxon>
        <taxon>Ecdysozoa</taxon>
        <taxon>Tardigrada</taxon>
        <taxon>Eutardigrada</taxon>
        <taxon>Parachela</taxon>
        <taxon>Hypsibioidea</taxon>
        <taxon>Ramazzottiidae</taxon>
        <taxon>Ramazzottius</taxon>
    </lineage>
</organism>
<dbReference type="Gene3D" id="3.40.630.30">
    <property type="match status" value="1"/>
</dbReference>
<gene>
    <name evidence="2" type="primary">RvY_16239-1</name>
    <name evidence="2" type="synonym">RvY_16239.1</name>
    <name evidence="2" type="ORF">RvY_16239</name>
</gene>
<keyword evidence="3" id="KW-1185">Reference proteome</keyword>
<dbReference type="EMBL" id="BDGG01000013">
    <property type="protein sequence ID" value="GAV06217.1"/>
    <property type="molecule type" value="Genomic_DNA"/>
</dbReference>
<dbReference type="GO" id="GO:0016747">
    <property type="term" value="F:acyltransferase activity, transferring groups other than amino-acyl groups"/>
    <property type="evidence" value="ECO:0007669"/>
    <property type="project" value="InterPro"/>
</dbReference>
<feature type="domain" description="N-acetyltransferase" evidence="1">
    <location>
        <begin position="28"/>
        <end position="156"/>
    </location>
</feature>
<sequence length="156" mass="17767">MKMPALRMENAEVLPAPPNPLYPKLVFKKNHPVTADELIDLYDSSGLNRPTKDRTRMQEMLDNSNLLVSAWDDGRLVGVARSLTDWAFCCYVSDLAVRKEYQKGGLGKRLIMLSKEVVGPRPDFFLMAAPTAMEYYPKIGMQKMENGFIIHRTEGW</sequence>
<name>A0A1D1VXR3_RAMVA</name>
<evidence type="ECO:0000313" key="2">
    <source>
        <dbReference type="EMBL" id="GAV06217.1"/>
    </source>
</evidence>
<dbReference type="PROSITE" id="PS51186">
    <property type="entry name" value="GNAT"/>
    <property type="match status" value="1"/>
</dbReference>
<reference evidence="2 3" key="1">
    <citation type="journal article" date="2016" name="Nat. Commun.">
        <title>Extremotolerant tardigrade genome and improved radiotolerance of human cultured cells by tardigrade-unique protein.</title>
        <authorList>
            <person name="Hashimoto T."/>
            <person name="Horikawa D.D."/>
            <person name="Saito Y."/>
            <person name="Kuwahara H."/>
            <person name="Kozuka-Hata H."/>
            <person name="Shin-I T."/>
            <person name="Minakuchi Y."/>
            <person name="Ohishi K."/>
            <person name="Motoyama A."/>
            <person name="Aizu T."/>
            <person name="Enomoto A."/>
            <person name="Kondo K."/>
            <person name="Tanaka S."/>
            <person name="Hara Y."/>
            <person name="Koshikawa S."/>
            <person name="Sagara H."/>
            <person name="Miura T."/>
            <person name="Yokobori S."/>
            <person name="Miyagawa K."/>
            <person name="Suzuki Y."/>
            <person name="Kubo T."/>
            <person name="Oyama M."/>
            <person name="Kohara Y."/>
            <person name="Fujiyama A."/>
            <person name="Arakawa K."/>
            <person name="Katayama T."/>
            <person name="Toyoda A."/>
            <person name="Kunieda T."/>
        </authorList>
    </citation>
    <scope>NUCLEOTIDE SEQUENCE [LARGE SCALE GENOMIC DNA]</scope>
    <source>
        <strain evidence="2 3">YOKOZUNA-1</strain>
    </source>
</reference>
<dbReference type="PANTHER" id="PTHR43233:SF1">
    <property type="entry name" value="FAMILY N-ACETYLTRANSFERASE, PUTATIVE (AFU_ORTHOLOGUE AFUA_6G03350)-RELATED"/>
    <property type="match status" value="1"/>
</dbReference>
<dbReference type="OrthoDB" id="10039976at2759"/>
<dbReference type="Proteomes" id="UP000186922">
    <property type="component" value="Unassembled WGS sequence"/>
</dbReference>
<dbReference type="PANTHER" id="PTHR43233">
    <property type="entry name" value="FAMILY N-ACETYLTRANSFERASE, PUTATIVE (AFU_ORTHOLOGUE AFUA_6G03350)-RELATED"/>
    <property type="match status" value="1"/>
</dbReference>
<dbReference type="SUPFAM" id="SSF55729">
    <property type="entry name" value="Acyl-CoA N-acyltransferases (Nat)"/>
    <property type="match status" value="1"/>
</dbReference>
<dbReference type="AlphaFoldDB" id="A0A1D1VXR3"/>